<dbReference type="SUPFAM" id="SSF81301">
    <property type="entry name" value="Nucleotidyltransferase"/>
    <property type="match status" value="1"/>
</dbReference>
<dbReference type="InterPro" id="IPR046342">
    <property type="entry name" value="CBS_dom_sf"/>
</dbReference>
<dbReference type="EMBL" id="ACJN02000001">
    <property type="protein sequence ID" value="EFI35755.1"/>
    <property type="molecule type" value="Genomic_DNA"/>
</dbReference>
<dbReference type="InterPro" id="IPR005105">
    <property type="entry name" value="GlnD_Uridyltrans_N"/>
</dbReference>
<dbReference type="InterPro" id="IPR000595">
    <property type="entry name" value="cNMP-bd_dom"/>
</dbReference>
<dbReference type="Pfam" id="PF00571">
    <property type="entry name" value="CBS"/>
    <property type="match status" value="2"/>
</dbReference>
<dbReference type="CDD" id="cd05401">
    <property type="entry name" value="NT_GlnE_GlnD_like"/>
    <property type="match status" value="1"/>
</dbReference>
<feature type="domain" description="CBS" evidence="4">
    <location>
        <begin position="156"/>
        <end position="212"/>
    </location>
</feature>
<dbReference type="Gene3D" id="2.60.120.10">
    <property type="entry name" value="Jelly Rolls"/>
    <property type="match status" value="1"/>
</dbReference>
<dbReference type="InterPro" id="IPR018821">
    <property type="entry name" value="DUF294_put_nucleoTrafse_sb-bd"/>
</dbReference>
<keyword evidence="1 2" id="KW-0129">CBS domain</keyword>
<dbReference type="PROSITE" id="PS50042">
    <property type="entry name" value="CNMP_BINDING_3"/>
    <property type="match status" value="1"/>
</dbReference>
<dbReference type="CDD" id="cd00038">
    <property type="entry name" value="CAP_ED"/>
    <property type="match status" value="1"/>
</dbReference>
<evidence type="ECO:0000313" key="5">
    <source>
        <dbReference type="EMBL" id="EFI35755.1"/>
    </source>
</evidence>
<dbReference type="InterPro" id="IPR043519">
    <property type="entry name" value="NT_sf"/>
</dbReference>
<dbReference type="PANTHER" id="PTHR43080:SF2">
    <property type="entry name" value="CBS DOMAIN-CONTAINING PROTEIN"/>
    <property type="match status" value="1"/>
</dbReference>
<dbReference type="PROSITE" id="PS51371">
    <property type="entry name" value="CBS"/>
    <property type="match status" value="2"/>
</dbReference>
<dbReference type="Pfam" id="PF00027">
    <property type="entry name" value="cNMP_binding"/>
    <property type="match status" value="1"/>
</dbReference>
<dbReference type="Pfam" id="PF03445">
    <property type="entry name" value="DUF294"/>
    <property type="match status" value="1"/>
</dbReference>
<dbReference type="AlphaFoldDB" id="D6SM44"/>
<dbReference type="Pfam" id="PF10335">
    <property type="entry name" value="DUF294_C"/>
    <property type="match status" value="1"/>
</dbReference>
<evidence type="ECO:0000256" key="2">
    <source>
        <dbReference type="PROSITE-ProRule" id="PRU00703"/>
    </source>
</evidence>
<gene>
    <name evidence="5" type="ORF">Dthio_PD3185</name>
</gene>
<reference evidence="5" key="1">
    <citation type="submission" date="2010-05" db="EMBL/GenBank/DDBJ databases">
        <title>The draft genome of Desulfonatronospira thiodismutans ASO3-1.</title>
        <authorList>
            <consortium name="US DOE Joint Genome Institute (JGI-PGF)"/>
            <person name="Lucas S."/>
            <person name="Copeland A."/>
            <person name="Lapidus A."/>
            <person name="Cheng J.-F."/>
            <person name="Bruce D."/>
            <person name="Goodwin L."/>
            <person name="Pitluck S."/>
            <person name="Chertkov O."/>
            <person name="Brettin T."/>
            <person name="Detter J.C."/>
            <person name="Han C."/>
            <person name="Land M.L."/>
            <person name="Hauser L."/>
            <person name="Kyrpides N."/>
            <person name="Mikhailova N."/>
            <person name="Muyzer G."/>
            <person name="Woyke T."/>
        </authorList>
    </citation>
    <scope>NUCLEOTIDE SEQUENCE [LARGE SCALE GENOMIC DNA]</scope>
    <source>
        <strain evidence="5">ASO3-1</strain>
    </source>
</reference>
<dbReference type="InterPro" id="IPR014710">
    <property type="entry name" value="RmlC-like_jellyroll"/>
</dbReference>
<evidence type="ECO:0000256" key="1">
    <source>
        <dbReference type="ARBA" id="ARBA00023122"/>
    </source>
</evidence>
<dbReference type="SUPFAM" id="SSF51206">
    <property type="entry name" value="cAMP-binding domain-like"/>
    <property type="match status" value="1"/>
</dbReference>
<feature type="domain" description="Cyclic nucleotide-binding" evidence="3">
    <location>
        <begin position="14"/>
        <end position="113"/>
    </location>
</feature>
<dbReference type="InterPro" id="IPR000644">
    <property type="entry name" value="CBS_dom"/>
</dbReference>
<feature type="domain" description="CBS" evidence="4">
    <location>
        <begin position="221"/>
        <end position="278"/>
    </location>
</feature>
<name>D6SM44_9BACT</name>
<evidence type="ECO:0000259" key="3">
    <source>
        <dbReference type="PROSITE" id="PS50042"/>
    </source>
</evidence>
<sequence>MSSEIADFLAGVHPLSGLSAEELKKAGARAGRKEVSPGEMILLDQKDHDYLYLILDGVMQILSDNEVVDTLVSGEFFGYESFFFLPPQGQAAIAIRESTLCAISGDDFRLFLGHDRMNSFFQSKAGILRNRIQDIRQWRSFSRMDPYMCLTLQDVSVKAPVTVQMDTSVSLAARIMLQEGTTACLVRQEGKFLGIVTQQDILKKVVARDLDPGSITVEGVMSSPLITVASHELLFQAFSRMVSRGIHRLVVQDSGTDPRGIIEERDLLSVKGENPVYLSREIVRAGDFSELKRVFQQVRNMVLRSVAEGVGVFQLGRLISEMHHQIQVRVHDLILAEMEQPAPASFCILALGSEGRREQYLATDQDNALIYSEASGKTQLSFFEDFSSKFIGALLDLGFPACPHEVMLSNSKWRMSIDQALDLVDDMAQSADMNSIIVTSLLLDMRHVAGDGTLAGMLKSYLFKRIRRSNLLLKYMAHEAVRFKPPLGFFNKLVVDKSGRNKGRLDIKMGGVFPLTHGIRTLAVEHAVLETPTEERISRLHEQGVFSTGFAAGLRQSFEFLQTLRVRTQAQQINSQAIPDNFISPDRLSIMERDRLKDCFKVVMEFQSLLSNKYSLRLLT</sequence>
<evidence type="ECO:0000313" key="6">
    <source>
        <dbReference type="Proteomes" id="UP000005496"/>
    </source>
</evidence>
<protein>
    <submittedName>
        <fullName evidence="5">CBS domain and cyclic nucleotide-regulated nucleotidyltransferase</fullName>
    </submittedName>
</protein>
<dbReference type="InterPro" id="IPR018490">
    <property type="entry name" value="cNMP-bd_dom_sf"/>
</dbReference>
<evidence type="ECO:0000259" key="4">
    <source>
        <dbReference type="PROSITE" id="PS51371"/>
    </source>
</evidence>
<dbReference type="OrthoDB" id="9808528at2"/>
<accession>D6SM44</accession>
<dbReference type="RefSeq" id="WP_008868884.1">
    <property type="nucleotide sequence ID" value="NZ_ACJN02000001.1"/>
</dbReference>
<organism evidence="5 6">
    <name type="scientific">Desulfonatronospira thiodismutans ASO3-1</name>
    <dbReference type="NCBI Taxonomy" id="555779"/>
    <lineage>
        <taxon>Bacteria</taxon>
        <taxon>Pseudomonadati</taxon>
        <taxon>Thermodesulfobacteriota</taxon>
        <taxon>Desulfovibrionia</taxon>
        <taxon>Desulfovibrionales</taxon>
        <taxon>Desulfonatronovibrionaceae</taxon>
        <taxon>Desulfonatronospira</taxon>
    </lineage>
</organism>
<dbReference type="SMART" id="SM00100">
    <property type="entry name" value="cNMP"/>
    <property type="match status" value="1"/>
</dbReference>
<proteinExistence type="predicted"/>
<dbReference type="InterPro" id="IPR051257">
    <property type="entry name" value="Diverse_CBS-Domain"/>
</dbReference>
<dbReference type="PANTHER" id="PTHR43080">
    <property type="entry name" value="CBS DOMAIN-CONTAINING PROTEIN CBSX3, MITOCHONDRIAL"/>
    <property type="match status" value="1"/>
</dbReference>
<dbReference type="SUPFAM" id="SSF54631">
    <property type="entry name" value="CBS-domain pair"/>
    <property type="match status" value="1"/>
</dbReference>
<keyword evidence="6" id="KW-1185">Reference proteome</keyword>
<dbReference type="SMART" id="SM00116">
    <property type="entry name" value="CBS"/>
    <property type="match status" value="2"/>
</dbReference>
<dbReference type="Gene3D" id="3.10.580.10">
    <property type="entry name" value="CBS-domain"/>
    <property type="match status" value="1"/>
</dbReference>
<dbReference type="Proteomes" id="UP000005496">
    <property type="component" value="Unassembled WGS sequence"/>
</dbReference>
<comment type="caution">
    <text evidence="5">The sequence shown here is derived from an EMBL/GenBank/DDBJ whole genome shotgun (WGS) entry which is preliminary data.</text>
</comment>
<dbReference type="eggNOG" id="COG2905">
    <property type="taxonomic scope" value="Bacteria"/>
</dbReference>
<dbReference type="GO" id="GO:0008773">
    <property type="term" value="F:[protein-PII] uridylyltransferase activity"/>
    <property type="evidence" value="ECO:0007669"/>
    <property type="project" value="InterPro"/>
</dbReference>